<evidence type="ECO:0000256" key="1">
    <source>
        <dbReference type="ARBA" id="ARBA00004141"/>
    </source>
</evidence>
<dbReference type="STRING" id="48269.A0A183LQN9"/>
<keyword evidence="3" id="KW-0716">Sensory transduction</keyword>
<evidence type="ECO:0000256" key="3">
    <source>
        <dbReference type="ARBA" id="ARBA00022606"/>
    </source>
</evidence>
<keyword evidence="10 12" id="KW-0675">Receptor</keyword>
<keyword evidence="16" id="KW-1185">Reference proteome</keyword>
<dbReference type="EMBL" id="UZAI01002227">
    <property type="protein sequence ID" value="VDO69487.1"/>
    <property type="molecule type" value="Genomic_DNA"/>
</dbReference>
<dbReference type="GO" id="GO:0004930">
    <property type="term" value="F:G protein-coupled receptor activity"/>
    <property type="evidence" value="ECO:0007669"/>
    <property type="project" value="UniProtKB-KW"/>
</dbReference>
<dbReference type="GO" id="GO:0007602">
    <property type="term" value="P:phototransduction"/>
    <property type="evidence" value="ECO:0007669"/>
    <property type="project" value="UniProtKB-KW"/>
</dbReference>
<evidence type="ECO:0000313" key="15">
    <source>
        <dbReference type="EMBL" id="VDO69487.1"/>
    </source>
</evidence>
<feature type="domain" description="G-protein coupled receptors family 1 profile" evidence="14">
    <location>
        <begin position="53"/>
        <end position="320"/>
    </location>
</feature>
<protein>
    <submittedName>
        <fullName evidence="17">G_PROTEIN_RECEP_F1_2 domain-containing protein</fullName>
    </submittedName>
</protein>
<organism evidence="15 16">
    <name type="scientific">Schistosoma margrebowiei</name>
    <dbReference type="NCBI Taxonomy" id="48269"/>
    <lineage>
        <taxon>Eukaryota</taxon>
        <taxon>Metazoa</taxon>
        <taxon>Spiralia</taxon>
        <taxon>Lophotrochozoa</taxon>
        <taxon>Platyhelminthes</taxon>
        <taxon>Trematoda</taxon>
        <taxon>Digenea</taxon>
        <taxon>Strigeidida</taxon>
        <taxon>Schistosomatoidea</taxon>
        <taxon>Schistosomatidae</taxon>
        <taxon>Schistosoma</taxon>
    </lineage>
</organism>
<dbReference type="SUPFAM" id="SSF81321">
    <property type="entry name" value="Family A G protein-coupled receptor-like"/>
    <property type="match status" value="1"/>
</dbReference>
<evidence type="ECO:0000256" key="2">
    <source>
        <dbReference type="ARBA" id="ARBA00022543"/>
    </source>
</evidence>
<feature type="transmembrane region" description="Helical" evidence="13">
    <location>
        <begin position="73"/>
        <end position="92"/>
    </location>
</feature>
<reference evidence="15 16" key="1">
    <citation type="submission" date="2018-11" db="EMBL/GenBank/DDBJ databases">
        <authorList>
            <consortium name="Pathogen Informatics"/>
        </authorList>
    </citation>
    <scope>NUCLEOTIDE SEQUENCE [LARGE SCALE GENOMIC DNA]</scope>
    <source>
        <strain evidence="15 16">Zambia</strain>
    </source>
</reference>
<dbReference type="PROSITE" id="PS00238">
    <property type="entry name" value="OPSIN"/>
    <property type="match status" value="1"/>
</dbReference>
<dbReference type="GO" id="GO:0009881">
    <property type="term" value="F:photoreceptor activity"/>
    <property type="evidence" value="ECO:0007669"/>
    <property type="project" value="UniProtKB-KW"/>
</dbReference>
<keyword evidence="11 12" id="KW-0807">Transducer</keyword>
<dbReference type="PANTHER" id="PTHR24240">
    <property type="entry name" value="OPSIN"/>
    <property type="match status" value="1"/>
</dbReference>
<comment type="similarity">
    <text evidence="12">Belongs to the G-protein coupled receptor 1 family.</text>
</comment>
<keyword evidence="6 13" id="KW-1133">Transmembrane helix</keyword>
<keyword evidence="4 12" id="KW-0812">Transmembrane</keyword>
<dbReference type="PRINTS" id="PR00237">
    <property type="entry name" value="GPCRRHODOPSN"/>
</dbReference>
<keyword evidence="7" id="KW-0157">Chromophore</keyword>
<keyword evidence="9 13" id="KW-0472">Membrane</keyword>
<evidence type="ECO:0000313" key="16">
    <source>
        <dbReference type="Proteomes" id="UP000277204"/>
    </source>
</evidence>
<evidence type="ECO:0000256" key="6">
    <source>
        <dbReference type="ARBA" id="ARBA00022989"/>
    </source>
</evidence>
<dbReference type="WBParaSite" id="SMRG1_17600.1">
    <property type="protein sequence ID" value="SMRG1_17600.1"/>
    <property type="gene ID" value="SMRG1_17600"/>
</dbReference>
<dbReference type="PROSITE" id="PS00237">
    <property type="entry name" value="G_PROTEIN_RECEP_F1_1"/>
    <property type="match status" value="1"/>
</dbReference>
<comment type="subcellular location">
    <subcellularLocation>
        <location evidence="1">Membrane</location>
        <topology evidence="1">Multi-pass membrane protein</topology>
    </subcellularLocation>
</comment>
<evidence type="ECO:0000256" key="9">
    <source>
        <dbReference type="ARBA" id="ARBA00023136"/>
    </source>
</evidence>
<dbReference type="GO" id="GO:0016020">
    <property type="term" value="C:membrane"/>
    <property type="evidence" value="ECO:0007669"/>
    <property type="project" value="UniProtKB-SubCell"/>
</dbReference>
<feature type="transmembrane region" description="Helical" evidence="13">
    <location>
        <begin position="204"/>
        <end position="229"/>
    </location>
</feature>
<evidence type="ECO:0000256" key="7">
    <source>
        <dbReference type="ARBA" id="ARBA00022991"/>
    </source>
</evidence>
<evidence type="ECO:0000313" key="17">
    <source>
        <dbReference type="WBParaSite" id="SMRG1_17600.1"/>
    </source>
</evidence>
<evidence type="ECO:0000256" key="10">
    <source>
        <dbReference type="ARBA" id="ARBA00023170"/>
    </source>
</evidence>
<dbReference type="CDD" id="cd15337">
    <property type="entry name" value="7tmA_Opsin_Gq_invertebrates"/>
    <property type="match status" value="1"/>
</dbReference>
<dbReference type="Pfam" id="PF00001">
    <property type="entry name" value="7tm_1"/>
    <property type="match status" value="1"/>
</dbReference>
<evidence type="ECO:0000256" key="11">
    <source>
        <dbReference type="ARBA" id="ARBA00023224"/>
    </source>
</evidence>
<keyword evidence="8 12" id="KW-0297">G-protein coupled receptor</keyword>
<dbReference type="OrthoDB" id="9996086at2759"/>
<feature type="transmembrane region" description="Helical" evidence="13">
    <location>
        <begin position="112"/>
        <end position="133"/>
    </location>
</feature>
<dbReference type="Proteomes" id="UP000050790">
    <property type="component" value="Unassembled WGS sequence"/>
</dbReference>
<evidence type="ECO:0000256" key="8">
    <source>
        <dbReference type="ARBA" id="ARBA00023040"/>
    </source>
</evidence>
<dbReference type="Gene3D" id="1.20.1070.10">
    <property type="entry name" value="Rhodopsin 7-helix transmembrane proteins"/>
    <property type="match status" value="1"/>
</dbReference>
<keyword evidence="5" id="KW-0681">Retinal protein</keyword>
<dbReference type="InterPro" id="IPR027430">
    <property type="entry name" value="Retinal_BS"/>
</dbReference>
<sequence length="361" mass="40825">MSSNRTIEMLRSVMKDFDSIVLPYWHKFEQPHPYYQYAIGLFIAVVGITGMCLNLLVIIFFTMFKSLRTPSNILVVNLAISDFGFSAVIGFPLKTMAAFNNFWPWGKIACDIYGLAGGLFGFVSLSTIAAVALDRYLVIATPFESVFQTTPRRTLLLMLFLWLWSLIWTIPPLFGFGRYVTEGYQTSCTMDYISTDLNNRLFNIGLFGFGFLCPLFLSLFCYARIILIVRSRGKDFIEMAASSKGTNQKEKGANVSSSKSDTFVLKSSAILLGVFLLCWTPYSVVCLMALIGYSDYITPLMVELPCLCAKTAAVWDPCIYAFRYPKFRVLLQRQFGFLRLTKNKTDQSSRGELSTMCQVEE</sequence>
<evidence type="ECO:0000256" key="5">
    <source>
        <dbReference type="ARBA" id="ARBA00022925"/>
    </source>
</evidence>
<dbReference type="InterPro" id="IPR000276">
    <property type="entry name" value="GPCR_Rhodpsn"/>
</dbReference>
<gene>
    <name evidence="15" type="ORF">SMRZ_LOCUS6116</name>
</gene>
<evidence type="ECO:0000259" key="14">
    <source>
        <dbReference type="PROSITE" id="PS50262"/>
    </source>
</evidence>
<dbReference type="InterPro" id="IPR050125">
    <property type="entry name" value="GPCR_opsins"/>
</dbReference>
<evidence type="ECO:0000256" key="12">
    <source>
        <dbReference type="RuleBase" id="RU000688"/>
    </source>
</evidence>
<accession>A0A183LQN9</accession>
<keyword evidence="2" id="KW-0600">Photoreceptor protein</keyword>
<dbReference type="PROSITE" id="PS50262">
    <property type="entry name" value="G_PROTEIN_RECEP_F1_2"/>
    <property type="match status" value="1"/>
</dbReference>
<reference evidence="17" key="2">
    <citation type="submission" date="2023-11" db="UniProtKB">
        <authorList>
            <consortium name="WormBaseParasite"/>
        </authorList>
    </citation>
    <scope>IDENTIFICATION</scope>
</reference>
<feature type="transmembrane region" description="Helical" evidence="13">
    <location>
        <begin position="34"/>
        <end position="61"/>
    </location>
</feature>
<proteinExistence type="inferred from homology"/>
<evidence type="ECO:0000256" key="4">
    <source>
        <dbReference type="ARBA" id="ARBA00022692"/>
    </source>
</evidence>
<dbReference type="Proteomes" id="UP000277204">
    <property type="component" value="Unassembled WGS sequence"/>
</dbReference>
<feature type="transmembrane region" description="Helical" evidence="13">
    <location>
        <begin position="269"/>
        <end position="293"/>
    </location>
</feature>
<feature type="transmembrane region" description="Helical" evidence="13">
    <location>
        <begin position="154"/>
        <end position="174"/>
    </location>
</feature>
<dbReference type="AlphaFoldDB" id="A0A183LQN9"/>
<dbReference type="InterPro" id="IPR017452">
    <property type="entry name" value="GPCR_Rhodpsn_7TM"/>
</dbReference>
<evidence type="ECO:0000256" key="13">
    <source>
        <dbReference type="SAM" id="Phobius"/>
    </source>
</evidence>
<name>A0A183LQN9_9TREM</name>